<dbReference type="InterPro" id="IPR001387">
    <property type="entry name" value="Cro/C1-type_HTH"/>
</dbReference>
<comment type="caution">
    <text evidence="2">The sequence shown here is derived from an EMBL/GenBank/DDBJ whole genome shotgun (WGS) entry which is preliminary data.</text>
</comment>
<dbReference type="Proteomes" id="UP000886198">
    <property type="component" value="Unassembled WGS sequence"/>
</dbReference>
<organism evidence="2">
    <name type="scientific">Mesotoga infera</name>
    <dbReference type="NCBI Taxonomy" id="1236046"/>
    <lineage>
        <taxon>Bacteria</taxon>
        <taxon>Thermotogati</taxon>
        <taxon>Thermotogota</taxon>
        <taxon>Thermotogae</taxon>
        <taxon>Kosmotogales</taxon>
        <taxon>Kosmotogaceae</taxon>
        <taxon>Mesotoga</taxon>
    </lineage>
</organism>
<dbReference type="CDD" id="cd00093">
    <property type="entry name" value="HTH_XRE"/>
    <property type="match status" value="1"/>
</dbReference>
<dbReference type="Gene3D" id="1.10.260.40">
    <property type="entry name" value="lambda repressor-like DNA-binding domains"/>
    <property type="match status" value="1"/>
</dbReference>
<dbReference type="PROSITE" id="PS50943">
    <property type="entry name" value="HTH_CROC1"/>
    <property type="match status" value="1"/>
</dbReference>
<dbReference type="InterPro" id="IPR010982">
    <property type="entry name" value="Lambda_DNA-bd_dom_sf"/>
</dbReference>
<dbReference type="EMBL" id="DSBT01000252">
    <property type="protein sequence ID" value="HDP78220.1"/>
    <property type="molecule type" value="Genomic_DNA"/>
</dbReference>
<dbReference type="GO" id="GO:0003677">
    <property type="term" value="F:DNA binding"/>
    <property type="evidence" value="ECO:0007669"/>
    <property type="project" value="InterPro"/>
</dbReference>
<feature type="domain" description="HTH cro/C1-type" evidence="1">
    <location>
        <begin position="2"/>
        <end position="48"/>
    </location>
</feature>
<proteinExistence type="predicted"/>
<name>A0A7C1GTU2_9BACT</name>
<dbReference type="Pfam" id="PF01381">
    <property type="entry name" value="HTH_3"/>
    <property type="match status" value="1"/>
</dbReference>
<protein>
    <submittedName>
        <fullName evidence="2">Helix-turn-helix domain-containing protein</fullName>
    </submittedName>
</protein>
<evidence type="ECO:0000313" key="2">
    <source>
        <dbReference type="EMBL" id="HDP78220.1"/>
    </source>
</evidence>
<gene>
    <name evidence="2" type="ORF">ENN47_08575</name>
</gene>
<dbReference type="AlphaFoldDB" id="A0A7C1GTU2"/>
<sequence length="157" mass="17452">MGLSQKDLAEAIGTSQSVIARIEAGKQNISYEMMNRLSDTLDLKLHIIATKEEVITLPTGLCEKLLTAGGLDESSDYSNVVRETLENSLEVREVLGRNPEFLKELSTKINQISDAYHIDAIDAIKYILTLGEATWEKLESEHVLDQPERCDEECLAG</sequence>
<evidence type="ECO:0000259" key="1">
    <source>
        <dbReference type="PROSITE" id="PS50943"/>
    </source>
</evidence>
<dbReference type="SMART" id="SM00530">
    <property type="entry name" value="HTH_XRE"/>
    <property type="match status" value="1"/>
</dbReference>
<accession>A0A7C1GTU2</accession>
<dbReference type="SUPFAM" id="SSF47413">
    <property type="entry name" value="lambda repressor-like DNA-binding domains"/>
    <property type="match status" value="1"/>
</dbReference>
<reference evidence="2" key="1">
    <citation type="journal article" date="2020" name="mSystems">
        <title>Genome- and Community-Level Interaction Insights into Carbon Utilization and Element Cycling Functions of Hydrothermarchaeota in Hydrothermal Sediment.</title>
        <authorList>
            <person name="Zhou Z."/>
            <person name="Liu Y."/>
            <person name="Xu W."/>
            <person name="Pan J."/>
            <person name="Luo Z.H."/>
            <person name="Li M."/>
        </authorList>
    </citation>
    <scope>NUCLEOTIDE SEQUENCE [LARGE SCALE GENOMIC DNA]</scope>
    <source>
        <strain evidence="2">SpSt-1179</strain>
    </source>
</reference>